<dbReference type="InterPro" id="IPR036259">
    <property type="entry name" value="MFS_trans_sf"/>
</dbReference>
<organism evidence="8">
    <name type="scientific">Ceratitis capitata</name>
    <name type="common">Mediterranean fruit fly</name>
    <name type="synonym">Tephritis capitata</name>
    <dbReference type="NCBI Taxonomy" id="7213"/>
    <lineage>
        <taxon>Eukaryota</taxon>
        <taxon>Metazoa</taxon>
        <taxon>Ecdysozoa</taxon>
        <taxon>Arthropoda</taxon>
        <taxon>Hexapoda</taxon>
        <taxon>Insecta</taxon>
        <taxon>Pterygota</taxon>
        <taxon>Neoptera</taxon>
        <taxon>Endopterygota</taxon>
        <taxon>Diptera</taxon>
        <taxon>Brachycera</taxon>
        <taxon>Muscomorpha</taxon>
        <taxon>Tephritoidea</taxon>
        <taxon>Tephritidae</taxon>
        <taxon>Ceratitis</taxon>
        <taxon>Ceratitis</taxon>
    </lineage>
</organism>
<dbReference type="OrthoDB" id="46396at2759"/>
<keyword evidence="5 7" id="KW-1133">Transmembrane helix</keyword>
<dbReference type="EMBL" id="GAMC01005328">
    <property type="protein sequence ID" value="JAC01228.1"/>
    <property type="molecule type" value="mRNA"/>
</dbReference>
<evidence type="ECO:0000256" key="1">
    <source>
        <dbReference type="ARBA" id="ARBA00004141"/>
    </source>
</evidence>
<feature type="transmembrane region" description="Helical" evidence="7">
    <location>
        <begin position="479"/>
        <end position="502"/>
    </location>
</feature>
<keyword evidence="3" id="KW-0813">Transport</keyword>
<feature type="transmembrane region" description="Helical" evidence="7">
    <location>
        <begin position="146"/>
        <end position="167"/>
    </location>
</feature>
<dbReference type="Pfam" id="PF01733">
    <property type="entry name" value="Nucleoside_tran"/>
    <property type="match status" value="1"/>
</dbReference>
<dbReference type="InterPro" id="IPR002259">
    <property type="entry name" value="Eqnu_transpt"/>
</dbReference>
<feature type="transmembrane region" description="Helical" evidence="7">
    <location>
        <begin position="376"/>
        <end position="397"/>
    </location>
</feature>
<evidence type="ECO:0000256" key="5">
    <source>
        <dbReference type="ARBA" id="ARBA00022989"/>
    </source>
</evidence>
<dbReference type="GO" id="GO:0005337">
    <property type="term" value="F:nucleoside transmembrane transporter activity"/>
    <property type="evidence" value="ECO:0007669"/>
    <property type="project" value="InterPro"/>
</dbReference>
<feature type="transmembrane region" description="Helical" evidence="7">
    <location>
        <begin position="418"/>
        <end position="439"/>
    </location>
</feature>
<dbReference type="PANTHER" id="PTHR10332:SF88">
    <property type="entry name" value="EQUILIBRATIVE NUCLEOSIDE TRANSPORTER 1, ISOFORM A"/>
    <property type="match status" value="1"/>
</dbReference>
<dbReference type="SUPFAM" id="SSF103473">
    <property type="entry name" value="MFS general substrate transporter"/>
    <property type="match status" value="1"/>
</dbReference>
<sequence length="505" mass="56571">MPLRRKNKKIDRQVLVENEELPQPSNVIDNNFGDNTNANIFARNEDSSDDDDIKFCPAILPTMDNELDVGQIRSNREILMTDAPPDHYNYTYAVFYLLGIATMTPWNFFVTAEDYWMYKFRNTTINDTTNITPDLTPMQKSFTCDLTLAASISGTTFLILNAIYGHLVSLKVKMLSTLFTILGIFIITTSFVEVNTDHWQEQFFLITLFTVVIINICSATMSGGIFGVAGLFPSHYMTALVSGQALGGILSALAFIFVLAFGAAPNVTALIYFIIGSILILLSIICYLIMSRRPFFKYYIEGGDKFKILADTPSHSRSVDSGVDLEPNIKEVFGKIFVEAVNICLLFATTLSVYPAVTVLMQSEYYGKGYAWNDIYYMPVVNYLFFNSGDYFGRILAGLWEMPRDNPHTVLLMTVIRLLYVPLFLCANSNVHIFLPVLVHTDVTFILMIITFGITNGYLANISLIMAPRSVMRHEKEMASSIMAASLSLGLALGSLLSMIFVQML</sequence>
<evidence type="ECO:0000256" key="4">
    <source>
        <dbReference type="ARBA" id="ARBA00022692"/>
    </source>
</evidence>
<feature type="transmembrane region" description="Helical" evidence="7">
    <location>
        <begin position="174"/>
        <end position="192"/>
    </location>
</feature>
<evidence type="ECO:0000256" key="6">
    <source>
        <dbReference type="ARBA" id="ARBA00023136"/>
    </source>
</evidence>
<dbReference type="KEGG" id="ccat:101453724"/>
<evidence type="ECO:0000313" key="8">
    <source>
        <dbReference type="EMBL" id="JAC01228.1"/>
    </source>
</evidence>
<keyword evidence="6 7" id="KW-0472">Membrane</keyword>
<evidence type="ECO:0000256" key="2">
    <source>
        <dbReference type="ARBA" id="ARBA00007965"/>
    </source>
</evidence>
<dbReference type="PANTHER" id="PTHR10332">
    <property type="entry name" value="EQUILIBRATIVE NUCLEOSIDE TRANSPORTER"/>
    <property type="match status" value="1"/>
</dbReference>
<evidence type="ECO:0000256" key="7">
    <source>
        <dbReference type="SAM" id="Phobius"/>
    </source>
</evidence>
<feature type="transmembrane region" description="Helical" evidence="7">
    <location>
        <begin position="245"/>
        <end position="264"/>
    </location>
</feature>
<dbReference type="AlphaFoldDB" id="W8BQA4"/>
<accession>W8BQA4</accession>
<dbReference type="PIRSF" id="PIRSF016379">
    <property type="entry name" value="ENT"/>
    <property type="match status" value="1"/>
</dbReference>
<feature type="transmembrane region" description="Helical" evidence="7">
    <location>
        <begin position="445"/>
        <end position="467"/>
    </location>
</feature>
<gene>
    <name evidence="8" type="primary">S29A1</name>
</gene>
<feature type="transmembrane region" description="Helical" evidence="7">
    <location>
        <begin position="90"/>
        <end position="109"/>
    </location>
</feature>
<reference evidence="8" key="2">
    <citation type="journal article" date="2014" name="BMC Genomics">
        <title>A genomic perspective to assessing quality of mass-reared SIT flies used in Mediterranean fruit fly (Ceratitis capitata) eradication in California.</title>
        <authorList>
            <person name="Calla B."/>
            <person name="Hall B."/>
            <person name="Hou S."/>
            <person name="Geib S.M."/>
        </authorList>
    </citation>
    <scope>NUCLEOTIDE SEQUENCE</scope>
</reference>
<reference evidence="8" key="1">
    <citation type="submission" date="2013-07" db="EMBL/GenBank/DDBJ databases">
        <authorList>
            <person name="Geib S."/>
        </authorList>
    </citation>
    <scope>NUCLEOTIDE SEQUENCE</scope>
</reference>
<keyword evidence="4 7" id="KW-0812">Transmembrane</keyword>
<evidence type="ECO:0000256" key="3">
    <source>
        <dbReference type="ARBA" id="ARBA00022448"/>
    </source>
</evidence>
<feature type="transmembrane region" description="Helical" evidence="7">
    <location>
        <begin position="336"/>
        <end position="356"/>
    </location>
</feature>
<proteinExistence type="evidence at transcript level"/>
<protein>
    <submittedName>
        <fullName evidence="8">Equilibrative nucleoside transporter 1</fullName>
    </submittedName>
</protein>
<comment type="subcellular location">
    <subcellularLocation>
        <location evidence="1">Membrane</location>
        <topology evidence="1">Multi-pass membrane protein</topology>
    </subcellularLocation>
</comment>
<name>W8BQA4_CERCA</name>
<feature type="transmembrane region" description="Helical" evidence="7">
    <location>
        <begin position="204"/>
        <end position="233"/>
    </location>
</feature>
<comment type="similarity">
    <text evidence="2">Belongs to the SLC29A/ENT transporter (TC 2.A.57) family.</text>
</comment>
<dbReference type="PRINTS" id="PR01130">
    <property type="entry name" value="DERENTRNSPRT"/>
</dbReference>
<feature type="transmembrane region" description="Helical" evidence="7">
    <location>
        <begin position="270"/>
        <end position="290"/>
    </location>
</feature>
<dbReference type="GO" id="GO:0005886">
    <property type="term" value="C:plasma membrane"/>
    <property type="evidence" value="ECO:0007669"/>
    <property type="project" value="TreeGrafter"/>
</dbReference>